<dbReference type="Proteomes" id="UP000183567">
    <property type="component" value="Unassembled WGS sequence"/>
</dbReference>
<evidence type="ECO:0000313" key="2">
    <source>
        <dbReference type="Proteomes" id="UP000183567"/>
    </source>
</evidence>
<gene>
    <name evidence="1" type="ORF">AZE42_13021</name>
</gene>
<sequence length="55" mass="5763">MANAFSSPTYLPYSPQTTKAHTIPIVSLASHNIHTSASAFSLSPPSGASPHRDRG</sequence>
<evidence type="ECO:0000313" key="1">
    <source>
        <dbReference type="EMBL" id="OJA17652.1"/>
    </source>
</evidence>
<dbReference type="AlphaFoldDB" id="A0A1J8R184"/>
<dbReference type="EMBL" id="LVVM01001885">
    <property type="protein sequence ID" value="OJA17652.1"/>
    <property type="molecule type" value="Genomic_DNA"/>
</dbReference>
<organism evidence="1 2">
    <name type="scientific">Rhizopogon vesiculosus</name>
    <dbReference type="NCBI Taxonomy" id="180088"/>
    <lineage>
        <taxon>Eukaryota</taxon>
        <taxon>Fungi</taxon>
        <taxon>Dikarya</taxon>
        <taxon>Basidiomycota</taxon>
        <taxon>Agaricomycotina</taxon>
        <taxon>Agaricomycetes</taxon>
        <taxon>Agaricomycetidae</taxon>
        <taxon>Boletales</taxon>
        <taxon>Suillineae</taxon>
        <taxon>Rhizopogonaceae</taxon>
        <taxon>Rhizopogon</taxon>
    </lineage>
</organism>
<proteinExistence type="predicted"/>
<comment type="caution">
    <text evidence="1">The sequence shown here is derived from an EMBL/GenBank/DDBJ whole genome shotgun (WGS) entry which is preliminary data.</text>
</comment>
<protein>
    <submittedName>
        <fullName evidence="1">Uncharacterized protein</fullName>
    </submittedName>
</protein>
<reference evidence="1 2" key="1">
    <citation type="submission" date="2016-03" db="EMBL/GenBank/DDBJ databases">
        <title>Comparative genomics of the ectomycorrhizal sister species Rhizopogon vinicolor and Rhizopogon vesiculosus (Basidiomycota: Boletales) reveals a divergence of the mating type B locus.</title>
        <authorList>
            <person name="Mujic A.B."/>
            <person name="Kuo A."/>
            <person name="Tritt A."/>
            <person name="Lipzen A."/>
            <person name="Chen C."/>
            <person name="Johnson J."/>
            <person name="Sharma A."/>
            <person name="Barry K."/>
            <person name="Grigoriev I.V."/>
            <person name="Spatafora J.W."/>
        </authorList>
    </citation>
    <scope>NUCLEOTIDE SEQUENCE [LARGE SCALE GENOMIC DNA]</scope>
    <source>
        <strain evidence="1 2">AM-OR11-056</strain>
    </source>
</reference>
<keyword evidence="2" id="KW-1185">Reference proteome</keyword>
<accession>A0A1J8R184</accession>
<name>A0A1J8R184_9AGAM</name>